<evidence type="ECO:0000313" key="3">
    <source>
        <dbReference type="Proteomes" id="UP000198362"/>
    </source>
</evidence>
<dbReference type="EMBL" id="FZPH01000019">
    <property type="protein sequence ID" value="SNT64962.1"/>
    <property type="molecule type" value="Genomic_DNA"/>
</dbReference>
<sequence length="221" mass="24805">MLVALADAALAVDCSHPVRVAVDGCSAAGKTTLSDELAATLRERTAREVIRVSIDQFKRAVALRTRYPQDSPESYYLDSWDNDAIRDKLLVPLGPGGSRRYRHALMDFAALTPVDEPDRTAADDAVLVADGCFLQRPELEEHWDLRIFVDIPLDEVLRRGIARDQAWMSGAAAAEHRYRTRYIPGERRYLDEVQPQDRAQLVVDNRDFAAPRLTVRPHPSA</sequence>
<keyword evidence="2" id="KW-0418">Kinase</keyword>
<dbReference type="GO" id="GO:0005524">
    <property type="term" value="F:ATP binding"/>
    <property type="evidence" value="ECO:0007669"/>
    <property type="project" value="InterPro"/>
</dbReference>
<dbReference type="InterPro" id="IPR006083">
    <property type="entry name" value="PRK/URK"/>
</dbReference>
<keyword evidence="2" id="KW-0808">Transferase</keyword>
<name>A0A239PD79_9ACTN</name>
<organism evidence="2 3">
    <name type="scientific">Asanoa hainanensis</name>
    <dbReference type="NCBI Taxonomy" id="560556"/>
    <lineage>
        <taxon>Bacteria</taxon>
        <taxon>Bacillati</taxon>
        <taxon>Actinomycetota</taxon>
        <taxon>Actinomycetes</taxon>
        <taxon>Micromonosporales</taxon>
        <taxon>Micromonosporaceae</taxon>
        <taxon>Asanoa</taxon>
    </lineage>
</organism>
<evidence type="ECO:0000259" key="1">
    <source>
        <dbReference type="Pfam" id="PF00485"/>
    </source>
</evidence>
<reference evidence="2 3" key="1">
    <citation type="submission" date="2017-06" db="EMBL/GenBank/DDBJ databases">
        <authorList>
            <person name="Kim H.J."/>
            <person name="Triplett B.A."/>
        </authorList>
    </citation>
    <scope>NUCLEOTIDE SEQUENCE [LARGE SCALE GENOMIC DNA]</scope>
    <source>
        <strain evidence="2 3">CGMCC 4.5593</strain>
    </source>
</reference>
<dbReference type="Pfam" id="PF00485">
    <property type="entry name" value="PRK"/>
    <property type="match status" value="1"/>
</dbReference>
<dbReference type="Gene3D" id="3.40.50.300">
    <property type="entry name" value="P-loop containing nucleotide triphosphate hydrolases"/>
    <property type="match status" value="1"/>
</dbReference>
<accession>A0A239PD79</accession>
<dbReference type="GO" id="GO:0016301">
    <property type="term" value="F:kinase activity"/>
    <property type="evidence" value="ECO:0007669"/>
    <property type="project" value="UniProtKB-KW"/>
</dbReference>
<evidence type="ECO:0000313" key="2">
    <source>
        <dbReference type="EMBL" id="SNT64962.1"/>
    </source>
</evidence>
<gene>
    <name evidence="2" type="ORF">SAMN05421812_11946</name>
</gene>
<protein>
    <submittedName>
        <fullName evidence="2">Uridine kinase</fullName>
    </submittedName>
</protein>
<dbReference type="AlphaFoldDB" id="A0A239PD79"/>
<dbReference type="SUPFAM" id="SSF52540">
    <property type="entry name" value="P-loop containing nucleoside triphosphate hydrolases"/>
    <property type="match status" value="1"/>
</dbReference>
<dbReference type="Proteomes" id="UP000198362">
    <property type="component" value="Unassembled WGS sequence"/>
</dbReference>
<proteinExistence type="predicted"/>
<keyword evidence="3" id="KW-1185">Reference proteome</keyword>
<dbReference type="InterPro" id="IPR027417">
    <property type="entry name" value="P-loop_NTPase"/>
</dbReference>
<dbReference type="CDD" id="cd02019">
    <property type="entry name" value="NK"/>
    <property type="match status" value="1"/>
</dbReference>
<feature type="domain" description="Phosphoribulokinase/uridine kinase" evidence="1">
    <location>
        <begin position="20"/>
        <end position="166"/>
    </location>
</feature>